<sequence>MTTVPGRPVRRGHTAEHPPGAGDAFHRLLLGETMVSSGGYWEDGEDLAETLDEAQERKLDRFVELAGATGARRVLDLGCGWGTLLNRLTVVHGVEHAVGLTHSRIQERFVTGFGNPRISARVETWQDHVPDGPYDAAFGINTLEQVVPAGSARDERAARYRAFFTSLGAALRPGARLVLHILTAQVPRADGLRPVADLAFLRSAGSPFPAGHIPRLCEVVQGAGGSFDVLEIVDEHASYARACRAWLQRLARCRDVAVVLAGEDVVTRYERGLGILAYALEDRILCNVRITAARR</sequence>
<evidence type="ECO:0000313" key="1">
    <source>
        <dbReference type="EMBL" id="MEJ8632892.1"/>
    </source>
</evidence>
<evidence type="ECO:0000313" key="2">
    <source>
        <dbReference type="Proteomes" id="UP001377168"/>
    </source>
</evidence>
<organism evidence="1 2">
    <name type="scientific">Streptomyces achmelvichensis</name>
    <dbReference type="NCBI Taxonomy" id="3134111"/>
    <lineage>
        <taxon>Bacteria</taxon>
        <taxon>Bacillati</taxon>
        <taxon>Actinomycetota</taxon>
        <taxon>Actinomycetes</taxon>
        <taxon>Kitasatosporales</taxon>
        <taxon>Streptomycetaceae</taxon>
        <taxon>Streptomyces</taxon>
    </lineage>
</organism>
<protein>
    <submittedName>
        <fullName evidence="1">Class I SAM-dependent methyltransferase</fullName>
        <ecNumber evidence="1">2.1.1.-</ecNumber>
    </submittedName>
</protein>
<keyword evidence="1" id="KW-0489">Methyltransferase</keyword>
<dbReference type="EC" id="2.1.1.-" evidence="1"/>
<dbReference type="EMBL" id="JBBKAJ010000022">
    <property type="protein sequence ID" value="MEJ8632892.1"/>
    <property type="molecule type" value="Genomic_DNA"/>
</dbReference>
<gene>
    <name evidence="1" type="ORF">WKI67_05745</name>
</gene>
<keyword evidence="2" id="KW-1185">Reference proteome</keyword>
<reference evidence="1" key="1">
    <citation type="submission" date="2024-03" db="EMBL/GenBank/DDBJ databases">
        <title>Novel Streptomyces species of biotechnological and ecological value are a feature of Machair soil.</title>
        <authorList>
            <person name="Prole J.R."/>
            <person name="Goodfellow M."/>
            <person name="Allenby N."/>
            <person name="Ward A.C."/>
        </authorList>
    </citation>
    <scope>NUCLEOTIDE SEQUENCE</scope>
    <source>
        <strain evidence="1">MS2.AVA.5</strain>
    </source>
</reference>
<accession>A0ACC6PPM6</accession>
<keyword evidence="1" id="KW-0808">Transferase</keyword>
<name>A0ACC6PPM6_9ACTN</name>
<proteinExistence type="predicted"/>
<dbReference type="Proteomes" id="UP001377168">
    <property type="component" value="Unassembled WGS sequence"/>
</dbReference>
<comment type="caution">
    <text evidence="1">The sequence shown here is derived from an EMBL/GenBank/DDBJ whole genome shotgun (WGS) entry which is preliminary data.</text>
</comment>